<dbReference type="GO" id="GO:0003723">
    <property type="term" value="F:RNA binding"/>
    <property type="evidence" value="ECO:0007669"/>
    <property type="project" value="UniProtKB-UniRule"/>
</dbReference>
<comment type="similarity">
    <text evidence="8">Belongs to the RNR ribonuclease family. RNase R subfamily.</text>
</comment>
<dbReference type="Proteomes" id="UP000028839">
    <property type="component" value="Unassembled WGS sequence"/>
</dbReference>
<dbReference type="Pfam" id="PF00773">
    <property type="entry name" value="RNB"/>
    <property type="match status" value="1"/>
</dbReference>
<evidence type="ECO:0000256" key="6">
    <source>
        <dbReference type="ARBA" id="ARBA00022839"/>
    </source>
</evidence>
<dbReference type="InterPro" id="IPR050180">
    <property type="entry name" value="RNR_Ribonuclease"/>
</dbReference>
<evidence type="ECO:0000313" key="11">
    <source>
        <dbReference type="Proteomes" id="UP000028839"/>
    </source>
</evidence>
<reference evidence="10 11" key="1">
    <citation type="submission" date="2014-07" db="EMBL/GenBank/DDBJ databases">
        <title>Comparative analysis of Nitrosococcus oceani genome inventories of strains from Pacific and Atlantic gyres.</title>
        <authorList>
            <person name="Lim C.K."/>
            <person name="Wang L."/>
            <person name="Sayavedra-Soto L.A."/>
            <person name="Klotz M.G."/>
        </authorList>
    </citation>
    <scope>NUCLEOTIDE SEQUENCE [LARGE SCALE GENOMIC DNA]</scope>
    <source>
        <strain evidence="10 11">C-27</strain>
    </source>
</reference>
<dbReference type="InterPro" id="IPR011129">
    <property type="entry name" value="CSD"/>
</dbReference>
<dbReference type="GO" id="GO:0008859">
    <property type="term" value="F:exoribonuclease II activity"/>
    <property type="evidence" value="ECO:0007669"/>
    <property type="project" value="UniProtKB-UniRule"/>
</dbReference>
<keyword evidence="4 8" id="KW-0540">Nuclease</keyword>
<dbReference type="Pfam" id="PF08206">
    <property type="entry name" value="OB_RNB"/>
    <property type="match status" value="1"/>
</dbReference>
<dbReference type="Pfam" id="PF00575">
    <property type="entry name" value="S1"/>
    <property type="match status" value="1"/>
</dbReference>
<dbReference type="NCBIfam" id="NF008648">
    <property type="entry name" value="PRK11642.1"/>
    <property type="match status" value="1"/>
</dbReference>
<dbReference type="PANTHER" id="PTHR23355:SF9">
    <property type="entry name" value="DIS3-LIKE EXONUCLEASE 2"/>
    <property type="match status" value="1"/>
</dbReference>
<evidence type="ECO:0000256" key="5">
    <source>
        <dbReference type="ARBA" id="ARBA00022801"/>
    </source>
</evidence>
<dbReference type="InterPro" id="IPR022966">
    <property type="entry name" value="RNase_II/R_CS"/>
</dbReference>
<proteinExistence type="inferred from homology"/>
<protein>
    <recommendedName>
        <fullName evidence="8">Ribonuclease R</fullName>
        <shortName evidence="8">RNase R</shortName>
        <ecNumber evidence="8">3.1.13.1</ecNumber>
    </recommendedName>
</protein>
<sequence length="722" mass="82583">MSDWKKKDPYFARETQKYGQPIPSREYIMQCLERRGRPMTRKELIKTLKLDSGEEVREAFRRRLRAMERDGQLMRNRRRAYGLVHKMDLVRGRIIGHKDGFGFLVPDEGGEDLYLSARQMRAVLHGDRAVAQVTGIDRRGRREGAVIEVLERNNHRVVGRFVAEDTLGFLVPSNQRLSQDILIPLEHQEGAQDNQIVVAEITEQPTAKRQPIGRIVELLGDHMAPGMEMDIALQIHELPHVWPEEVLTEAKVFKTTVPRKAKAGRLDLRDLPLVTIDGEDAQDFDDAVYAERHDQGWRLWVAIADVSWYVQPYSALDSEAEKRGNSVYFPSRVIPMLPEALSNGLCSLNPKVDRLCLVCEMVIGPRGGLNSFRFHSGVMRSAARLTYHQAAALLEGSDRKLQERYKTVLPGLEAMHSLYQVLHKARARRGAIDFEMGETQIIFDEAQKIKDIQPLVRNDAHRLIEEFMILANVAAARFLTQHKVPTLYRVHERPADDKLVDLHKFLAELGLALQGGESPGAKDFARFLRSVQERPDAHLIQTVILRTFKQAVYSPDNHGHFGLSLPVYTHFTSPIRRYPDLLVHRAIRHVLEQRSAKTFLYTQDEMMALGEHCSMTERRADEATRDAEDWLKCEYMKDRVGESFDGLITGVTSFGLFVELSDIYVEGLVHVTALGNDYFHFDPAGRRLLGEHTRQVYRLADKVRVMVVRVDLDEKKIDLELA</sequence>
<dbReference type="Gene3D" id="2.40.50.140">
    <property type="entry name" value="Nucleic acid-binding proteins"/>
    <property type="match status" value="2"/>
</dbReference>
<dbReference type="SMART" id="SM00357">
    <property type="entry name" value="CSP"/>
    <property type="match status" value="2"/>
</dbReference>
<dbReference type="InterPro" id="IPR013668">
    <property type="entry name" value="RNase_R_HTH_12"/>
</dbReference>
<dbReference type="AlphaFoldDB" id="A0A0E2YYG3"/>
<evidence type="ECO:0000256" key="2">
    <source>
        <dbReference type="ARBA" id="ARBA00004496"/>
    </source>
</evidence>
<dbReference type="OrthoDB" id="9764149at2"/>
<keyword evidence="3 8" id="KW-0963">Cytoplasm</keyword>
<dbReference type="HOGENOM" id="CLU_002333_7_0_6"/>
<dbReference type="SUPFAM" id="SSF50249">
    <property type="entry name" value="Nucleic acid-binding proteins"/>
    <property type="match status" value="4"/>
</dbReference>
<dbReference type="PROSITE" id="PS01175">
    <property type="entry name" value="RIBONUCLEASE_II"/>
    <property type="match status" value="1"/>
</dbReference>
<dbReference type="InterPro" id="IPR013223">
    <property type="entry name" value="RNase_B_OB_dom"/>
</dbReference>
<evidence type="ECO:0000256" key="8">
    <source>
        <dbReference type="HAMAP-Rule" id="MF_01895"/>
    </source>
</evidence>
<dbReference type="NCBIfam" id="TIGR02063">
    <property type="entry name" value="RNase_R"/>
    <property type="match status" value="1"/>
</dbReference>
<dbReference type="NCBIfam" id="TIGR00358">
    <property type="entry name" value="3_prime_RNase"/>
    <property type="match status" value="1"/>
</dbReference>
<gene>
    <name evidence="8" type="primary">rnr</name>
    <name evidence="10" type="ORF">IB75_15360</name>
</gene>
<keyword evidence="5 8" id="KW-0378">Hydrolase</keyword>
<dbReference type="CDD" id="cd04471">
    <property type="entry name" value="S1_RNase_R"/>
    <property type="match status" value="1"/>
</dbReference>
<dbReference type="EC" id="3.1.13.1" evidence="8"/>
<dbReference type="PROSITE" id="PS50126">
    <property type="entry name" value="S1"/>
    <property type="match status" value="1"/>
</dbReference>
<dbReference type="InterPro" id="IPR012340">
    <property type="entry name" value="NA-bd_OB-fold"/>
</dbReference>
<dbReference type="HAMAP" id="MF_01895">
    <property type="entry name" value="RNase_R"/>
    <property type="match status" value="1"/>
</dbReference>
<evidence type="ECO:0000313" key="10">
    <source>
        <dbReference type="EMBL" id="KFI18229.1"/>
    </source>
</evidence>
<dbReference type="SMART" id="SM00955">
    <property type="entry name" value="RNB"/>
    <property type="match status" value="1"/>
</dbReference>
<dbReference type="SMART" id="SM00316">
    <property type="entry name" value="S1"/>
    <property type="match status" value="2"/>
</dbReference>
<dbReference type="InterPro" id="IPR004476">
    <property type="entry name" value="RNase_II/RNase_R"/>
</dbReference>
<dbReference type="FunFam" id="2.40.50.140:FF:000213">
    <property type="entry name" value="Ribonuclease R"/>
    <property type="match status" value="1"/>
</dbReference>
<evidence type="ECO:0000256" key="3">
    <source>
        <dbReference type="ARBA" id="ARBA00022490"/>
    </source>
</evidence>
<comment type="catalytic activity">
    <reaction evidence="1 8">
        <text>Exonucleolytic cleavage in the 3'- to 5'-direction to yield nucleoside 5'-phosphates.</text>
        <dbReference type="EC" id="3.1.13.1"/>
    </reaction>
</comment>
<dbReference type="Pfam" id="PF08461">
    <property type="entry name" value="WHD_RNase_R"/>
    <property type="match status" value="1"/>
</dbReference>
<keyword evidence="6 8" id="KW-0269">Exonuclease</keyword>
<accession>A0A0E2YYG3</accession>
<dbReference type="InterPro" id="IPR003029">
    <property type="entry name" value="S1_domain"/>
</dbReference>
<keyword evidence="7 8" id="KW-0694">RNA-binding</keyword>
<dbReference type="GO" id="GO:0005829">
    <property type="term" value="C:cytosol"/>
    <property type="evidence" value="ECO:0007669"/>
    <property type="project" value="UniProtKB-ARBA"/>
</dbReference>
<dbReference type="InterPro" id="IPR001900">
    <property type="entry name" value="RNase_II/R"/>
</dbReference>
<name>A0A0E2YYG3_9GAMM</name>
<feature type="domain" description="S1 motif" evidence="9">
    <location>
        <begin position="641"/>
        <end position="722"/>
    </location>
</feature>
<dbReference type="Pfam" id="PF17876">
    <property type="entry name" value="CSD2"/>
    <property type="match status" value="1"/>
</dbReference>
<dbReference type="GO" id="GO:0006402">
    <property type="term" value="P:mRNA catabolic process"/>
    <property type="evidence" value="ECO:0007669"/>
    <property type="project" value="TreeGrafter"/>
</dbReference>
<comment type="subcellular location">
    <subcellularLocation>
        <location evidence="2 8">Cytoplasm</location>
    </subcellularLocation>
</comment>
<evidence type="ECO:0000256" key="1">
    <source>
        <dbReference type="ARBA" id="ARBA00001849"/>
    </source>
</evidence>
<evidence type="ECO:0000259" key="9">
    <source>
        <dbReference type="PROSITE" id="PS50126"/>
    </source>
</evidence>
<organism evidence="10 11">
    <name type="scientific">Nitrosococcus oceani C-27</name>
    <dbReference type="NCBI Taxonomy" id="314279"/>
    <lineage>
        <taxon>Bacteria</taxon>
        <taxon>Pseudomonadati</taxon>
        <taxon>Pseudomonadota</taxon>
        <taxon>Gammaproteobacteria</taxon>
        <taxon>Chromatiales</taxon>
        <taxon>Chromatiaceae</taxon>
        <taxon>Nitrosococcus</taxon>
    </lineage>
</organism>
<dbReference type="InterPro" id="IPR011805">
    <property type="entry name" value="RNase_R"/>
</dbReference>
<evidence type="ECO:0000256" key="7">
    <source>
        <dbReference type="ARBA" id="ARBA00022884"/>
    </source>
</evidence>
<comment type="caution">
    <text evidence="10">The sequence shown here is derived from an EMBL/GenBank/DDBJ whole genome shotgun (WGS) entry which is preliminary data.</text>
</comment>
<dbReference type="InterPro" id="IPR040476">
    <property type="entry name" value="CSD2"/>
</dbReference>
<comment type="function">
    <text evidence="8">3'-5' exoribonuclease that releases 5'-nucleoside monophosphates and is involved in maturation of structured RNAs.</text>
</comment>
<evidence type="ECO:0000256" key="4">
    <source>
        <dbReference type="ARBA" id="ARBA00022722"/>
    </source>
</evidence>
<dbReference type="EMBL" id="JPGN01000086">
    <property type="protein sequence ID" value="KFI18229.1"/>
    <property type="molecule type" value="Genomic_DNA"/>
</dbReference>
<dbReference type="PANTHER" id="PTHR23355">
    <property type="entry name" value="RIBONUCLEASE"/>
    <property type="match status" value="1"/>
</dbReference>